<protein>
    <submittedName>
        <fullName evidence="4">Alpha/beta hydrolase</fullName>
    </submittedName>
</protein>
<dbReference type="InterPro" id="IPR050266">
    <property type="entry name" value="AB_hydrolase_sf"/>
</dbReference>
<sequence>MFKINLLAGAIAVFMAVASMCTAKAEIVDGYAKISDDLTIHYQSTGSGPVAVIFVPGWTMTTKVFEHQMTHLEDSKAVRAVTYDPRAQGLSSLTIEGHYYAQHARDLNALMAKLKINKAVLVGWSAGGGDVLEYLRLFGSSKVAGLILLDTSPKSRTTDYTKDWAWFGTKDEGDQDGFLKTFSYDVMIDRQKLDREFAEWMLDDPSPANIRFVEDMSNHTPNSIAALLNTSYWFLDDAKTVKALDGNIPLLYFTRQEWNKLATQWAKKNTPHAEVISFGKHLSFWEHPEKFNAALDDFLRKVK</sequence>
<evidence type="ECO:0000256" key="1">
    <source>
        <dbReference type="ARBA" id="ARBA00022801"/>
    </source>
</evidence>
<reference evidence="4" key="1">
    <citation type="submission" date="2021-03" db="EMBL/GenBank/DDBJ databases">
        <title>Whole genome sequence of Jiella sp. CQZ9-1.</title>
        <authorList>
            <person name="Tuo L."/>
        </authorList>
    </citation>
    <scope>NUCLEOTIDE SEQUENCE</scope>
    <source>
        <strain evidence="4">CQZ9-1</strain>
    </source>
</reference>
<dbReference type="AlphaFoldDB" id="A0A939FX99"/>
<dbReference type="PANTHER" id="PTHR43798:SF31">
    <property type="entry name" value="AB HYDROLASE SUPERFAMILY PROTEIN YCLE"/>
    <property type="match status" value="1"/>
</dbReference>
<name>A0A939FX99_9HYPH</name>
<comment type="caution">
    <text evidence="4">The sequence shown here is derived from an EMBL/GenBank/DDBJ whole genome shotgun (WGS) entry which is preliminary data.</text>
</comment>
<dbReference type="GO" id="GO:0016787">
    <property type="term" value="F:hydrolase activity"/>
    <property type="evidence" value="ECO:0007669"/>
    <property type="project" value="UniProtKB-KW"/>
</dbReference>
<evidence type="ECO:0000259" key="3">
    <source>
        <dbReference type="Pfam" id="PF00561"/>
    </source>
</evidence>
<dbReference type="InterPro" id="IPR029058">
    <property type="entry name" value="AB_hydrolase_fold"/>
</dbReference>
<dbReference type="Proteomes" id="UP000664122">
    <property type="component" value="Unassembled WGS sequence"/>
</dbReference>
<feature type="signal peptide" evidence="2">
    <location>
        <begin position="1"/>
        <end position="25"/>
    </location>
</feature>
<accession>A0A939FX99</accession>
<dbReference type="SUPFAM" id="SSF53474">
    <property type="entry name" value="alpha/beta-Hydrolases"/>
    <property type="match status" value="1"/>
</dbReference>
<dbReference type="EMBL" id="JAFMPP010000009">
    <property type="protein sequence ID" value="MBO0663192.1"/>
    <property type="molecule type" value="Genomic_DNA"/>
</dbReference>
<keyword evidence="1 4" id="KW-0378">Hydrolase</keyword>
<feature type="chain" id="PRO_5037382413" evidence="2">
    <location>
        <begin position="26"/>
        <end position="303"/>
    </location>
</feature>
<keyword evidence="2" id="KW-0732">Signal</keyword>
<keyword evidence="5" id="KW-1185">Reference proteome</keyword>
<dbReference type="GO" id="GO:0016020">
    <property type="term" value="C:membrane"/>
    <property type="evidence" value="ECO:0007669"/>
    <property type="project" value="TreeGrafter"/>
</dbReference>
<dbReference type="Gene3D" id="3.40.50.1820">
    <property type="entry name" value="alpha/beta hydrolase"/>
    <property type="match status" value="1"/>
</dbReference>
<dbReference type="PANTHER" id="PTHR43798">
    <property type="entry name" value="MONOACYLGLYCEROL LIPASE"/>
    <property type="match status" value="1"/>
</dbReference>
<evidence type="ECO:0000313" key="4">
    <source>
        <dbReference type="EMBL" id="MBO0663192.1"/>
    </source>
</evidence>
<proteinExistence type="predicted"/>
<dbReference type="Pfam" id="PF00561">
    <property type="entry name" value="Abhydrolase_1"/>
    <property type="match status" value="1"/>
</dbReference>
<dbReference type="InterPro" id="IPR000073">
    <property type="entry name" value="AB_hydrolase_1"/>
</dbReference>
<evidence type="ECO:0000256" key="2">
    <source>
        <dbReference type="SAM" id="SignalP"/>
    </source>
</evidence>
<gene>
    <name evidence="4" type="ORF">J1C48_11440</name>
</gene>
<dbReference type="RefSeq" id="WP_207257985.1">
    <property type="nucleotide sequence ID" value="NZ_JAFMPP010000009.1"/>
</dbReference>
<organism evidence="4 5">
    <name type="scientific">Jiella flava</name>
    <dbReference type="NCBI Taxonomy" id="2816857"/>
    <lineage>
        <taxon>Bacteria</taxon>
        <taxon>Pseudomonadati</taxon>
        <taxon>Pseudomonadota</taxon>
        <taxon>Alphaproteobacteria</taxon>
        <taxon>Hyphomicrobiales</taxon>
        <taxon>Aurantimonadaceae</taxon>
        <taxon>Jiella</taxon>
    </lineage>
</organism>
<evidence type="ECO:0000313" key="5">
    <source>
        <dbReference type="Proteomes" id="UP000664122"/>
    </source>
</evidence>
<feature type="domain" description="AB hydrolase-1" evidence="3">
    <location>
        <begin position="51"/>
        <end position="238"/>
    </location>
</feature>